<organism evidence="1 2">
    <name type="scientific">Sphaerobolus stellatus (strain SS14)</name>
    <dbReference type="NCBI Taxonomy" id="990650"/>
    <lineage>
        <taxon>Eukaryota</taxon>
        <taxon>Fungi</taxon>
        <taxon>Dikarya</taxon>
        <taxon>Basidiomycota</taxon>
        <taxon>Agaricomycotina</taxon>
        <taxon>Agaricomycetes</taxon>
        <taxon>Phallomycetidae</taxon>
        <taxon>Geastrales</taxon>
        <taxon>Sphaerobolaceae</taxon>
        <taxon>Sphaerobolus</taxon>
    </lineage>
</organism>
<dbReference type="AlphaFoldDB" id="A0A0C9V9H4"/>
<evidence type="ECO:0000313" key="2">
    <source>
        <dbReference type="Proteomes" id="UP000054279"/>
    </source>
</evidence>
<feature type="non-terminal residue" evidence="1">
    <location>
        <position position="1"/>
    </location>
</feature>
<dbReference type="EMBL" id="KN837203">
    <property type="protein sequence ID" value="KIJ34135.1"/>
    <property type="molecule type" value="Genomic_DNA"/>
</dbReference>
<dbReference type="HOGENOM" id="CLU_176689_0_0_1"/>
<feature type="non-terminal residue" evidence="1">
    <location>
        <position position="126"/>
    </location>
</feature>
<dbReference type="OrthoDB" id="10261556at2759"/>
<accession>A0A0C9V9H4</accession>
<gene>
    <name evidence="1" type="ORF">M422DRAFT_90668</name>
</gene>
<sequence>IQFYIVSAALPKFILKYVRRKLNLKPDSLIIQRSNDRWNCRLVVRKIQKKINTFEDLDFLVPKDWRPGQRFLNKFLIFFDSRPEAEVAAEALWNRHGRELKDHIVWFHAIMTDEYCSENMKIFKDG</sequence>
<keyword evidence="2" id="KW-1185">Reference proteome</keyword>
<reference evidence="1 2" key="1">
    <citation type="submission" date="2014-06" db="EMBL/GenBank/DDBJ databases">
        <title>Evolutionary Origins and Diversification of the Mycorrhizal Mutualists.</title>
        <authorList>
            <consortium name="DOE Joint Genome Institute"/>
            <consortium name="Mycorrhizal Genomics Consortium"/>
            <person name="Kohler A."/>
            <person name="Kuo A."/>
            <person name="Nagy L.G."/>
            <person name="Floudas D."/>
            <person name="Copeland A."/>
            <person name="Barry K.W."/>
            <person name="Cichocki N."/>
            <person name="Veneault-Fourrey C."/>
            <person name="LaButti K."/>
            <person name="Lindquist E.A."/>
            <person name="Lipzen A."/>
            <person name="Lundell T."/>
            <person name="Morin E."/>
            <person name="Murat C."/>
            <person name="Riley R."/>
            <person name="Ohm R."/>
            <person name="Sun H."/>
            <person name="Tunlid A."/>
            <person name="Henrissat B."/>
            <person name="Grigoriev I.V."/>
            <person name="Hibbett D.S."/>
            <person name="Martin F."/>
        </authorList>
    </citation>
    <scope>NUCLEOTIDE SEQUENCE [LARGE SCALE GENOMIC DNA]</scope>
    <source>
        <strain evidence="1 2">SS14</strain>
    </source>
</reference>
<dbReference type="Proteomes" id="UP000054279">
    <property type="component" value="Unassembled WGS sequence"/>
</dbReference>
<evidence type="ECO:0000313" key="1">
    <source>
        <dbReference type="EMBL" id="KIJ34135.1"/>
    </source>
</evidence>
<name>A0A0C9V9H4_SPHS4</name>
<protein>
    <submittedName>
        <fullName evidence="1">Uncharacterized protein</fullName>
    </submittedName>
</protein>
<proteinExistence type="predicted"/>